<dbReference type="PANTHER" id="PTHR24348">
    <property type="entry name" value="SERINE/THREONINE-PROTEIN KINASE UNC-51-RELATED"/>
    <property type="match status" value="1"/>
</dbReference>
<comment type="caution">
    <text evidence="7">The sequence shown here is derived from an EMBL/GenBank/DDBJ whole genome shotgun (WGS) entry which is preliminary data.</text>
</comment>
<evidence type="ECO:0000256" key="1">
    <source>
        <dbReference type="ARBA" id="ARBA00022679"/>
    </source>
</evidence>
<dbReference type="Pfam" id="PF00069">
    <property type="entry name" value="Pkinase"/>
    <property type="match status" value="1"/>
</dbReference>
<keyword evidence="3" id="KW-0418">Kinase</keyword>
<dbReference type="InterPro" id="IPR008271">
    <property type="entry name" value="Ser/Thr_kinase_AS"/>
</dbReference>
<evidence type="ECO:0000256" key="5">
    <source>
        <dbReference type="SAM" id="Coils"/>
    </source>
</evidence>
<sequence length="754" mass="90281">MTRSAINLYQVDCQNSSILLDDQEYNIRPTIDSFQALTLKLIDKPIIDLGELYQNNTFSDHTTTNKSMIRRFSHKKKIEVQVVNLKEQKPIEQKQQDHQEVYKKQMNTNSINRHSLIMKQQIRDLTKHMYIDNFDANEYRKKIQQQAENLEKEMKQCDRSFQIKKQQFELNCQANNSSLRLKKNIIYYKQKNNRFKCHFTIIQKIINSSRSQTNFQSSKCFCGLIIVYYINFYQLYIQPDIFLRFKFLLSQYIIIHQQCLGLELQAITFVTIKNYWEKDQCVYEAKHCETNKYVALKQIQKKSKIEKRLTAEKLKESYDLEIKILEKCKKNNHKNVIELLDNFETQEHYNIQILKNILKKKKIKDQLNGKQLIFQFKQLKEKNGIYLYLFYCLHEINYCHRDIKPENILVKDGWIKITDVNLAKYIDNMLMTTQSLVGTPFYSAPEVNKKQKYSPYKADIYSLGVVFYEMLYGLLKKQQNSIDFKEKIKKSNIQINDILKNLILKMVQENPQDRADWLYVSSCIYQYVINTQTNSDSIQIISSFYFNAWQEKYQFLKQIILDLCLLQIDDASIYLYQSGLLIIKLLIKYVEEKILELQTAKKGDEVKHYKEEQTFLSDYRNEYLMNVKTWYSNTKKEIIFCNSKDLEEEFKYIERSKQFDKHFQSYLAYFFNQLNSLNFQDNKLMFKKKLIQLKLLIACDQINDFEQVEILLSQSQLSQGKNILGFVQYVEEIQMVEDYIRALQPIINQILNDE</sequence>
<dbReference type="InterPro" id="IPR000719">
    <property type="entry name" value="Prot_kinase_dom"/>
</dbReference>
<keyword evidence="8" id="KW-1185">Reference proteome</keyword>
<dbReference type="GO" id="GO:0000045">
    <property type="term" value="P:autophagosome assembly"/>
    <property type="evidence" value="ECO:0007669"/>
    <property type="project" value="TreeGrafter"/>
</dbReference>
<evidence type="ECO:0000256" key="3">
    <source>
        <dbReference type="ARBA" id="ARBA00022777"/>
    </source>
</evidence>
<name>A0A8S1RZX9_9CILI</name>
<evidence type="ECO:0000313" key="7">
    <source>
        <dbReference type="EMBL" id="CAD8133578.1"/>
    </source>
</evidence>
<feature type="domain" description="Protein kinase" evidence="6">
    <location>
        <begin position="249"/>
        <end position="528"/>
    </location>
</feature>
<feature type="coiled-coil region" evidence="5">
    <location>
        <begin position="133"/>
        <end position="167"/>
    </location>
</feature>
<dbReference type="OrthoDB" id="3256376at2759"/>
<reference evidence="7" key="1">
    <citation type="submission" date="2021-01" db="EMBL/GenBank/DDBJ databases">
        <authorList>
            <consortium name="Genoscope - CEA"/>
            <person name="William W."/>
        </authorList>
    </citation>
    <scope>NUCLEOTIDE SEQUENCE</scope>
</reference>
<dbReference type="EMBL" id="CAJJDO010000002">
    <property type="protein sequence ID" value="CAD8133578.1"/>
    <property type="molecule type" value="Genomic_DNA"/>
</dbReference>
<dbReference type="GO" id="GO:0004674">
    <property type="term" value="F:protein serine/threonine kinase activity"/>
    <property type="evidence" value="ECO:0007669"/>
    <property type="project" value="InterPro"/>
</dbReference>
<dbReference type="GO" id="GO:0010506">
    <property type="term" value="P:regulation of autophagy"/>
    <property type="evidence" value="ECO:0007669"/>
    <property type="project" value="InterPro"/>
</dbReference>
<keyword evidence="5" id="KW-0175">Coiled coil</keyword>
<accession>A0A8S1RZX9</accession>
<evidence type="ECO:0000313" key="8">
    <source>
        <dbReference type="Proteomes" id="UP000689195"/>
    </source>
</evidence>
<protein>
    <recommendedName>
        <fullName evidence="6">Protein kinase domain-containing protein</fullName>
    </recommendedName>
</protein>
<dbReference type="GO" id="GO:0005829">
    <property type="term" value="C:cytosol"/>
    <property type="evidence" value="ECO:0007669"/>
    <property type="project" value="TreeGrafter"/>
</dbReference>
<dbReference type="PROSITE" id="PS50011">
    <property type="entry name" value="PROTEIN_KINASE_DOM"/>
    <property type="match status" value="1"/>
</dbReference>
<keyword evidence="4" id="KW-0067">ATP-binding</keyword>
<proteinExistence type="predicted"/>
<keyword evidence="2" id="KW-0547">Nucleotide-binding</keyword>
<evidence type="ECO:0000259" key="6">
    <source>
        <dbReference type="PROSITE" id="PS50011"/>
    </source>
</evidence>
<dbReference type="PROSITE" id="PS00108">
    <property type="entry name" value="PROTEIN_KINASE_ST"/>
    <property type="match status" value="1"/>
</dbReference>
<dbReference type="InterPro" id="IPR045269">
    <property type="entry name" value="Atg1-like"/>
</dbReference>
<dbReference type="GO" id="GO:0005776">
    <property type="term" value="C:autophagosome"/>
    <property type="evidence" value="ECO:0007669"/>
    <property type="project" value="TreeGrafter"/>
</dbReference>
<evidence type="ECO:0000256" key="2">
    <source>
        <dbReference type="ARBA" id="ARBA00022741"/>
    </source>
</evidence>
<gene>
    <name evidence="7" type="ORF">PPENT_87.1.T0020475</name>
</gene>
<dbReference type="SMART" id="SM00220">
    <property type="entry name" value="S_TKc"/>
    <property type="match status" value="1"/>
</dbReference>
<dbReference type="AlphaFoldDB" id="A0A8S1RZX9"/>
<dbReference type="GO" id="GO:0016020">
    <property type="term" value="C:membrane"/>
    <property type="evidence" value="ECO:0007669"/>
    <property type="project" value="TreeGrafter"/>
</dbReference>
<dbReference type="GO" id="GO:0005524">
    <property type="term" value="F:ATP binding"/>
    <property type="evidence" value="ECO:0007669"/>
    <property type="project" value="UniProtKB-KW"/>
</dbReference>
<organism evidence="7 8">
    <name type="scientific">Paramecium pentaurelia</name>
    <dbReference type="NCBI Taxonomy" id="43138"/>
    <lineage>
        <taxon>Eukaryota</taxon>
        <taxon>Sar</taxon>
        <taxon>Alveolata</taxon>
        <taxon>Ciliophora</taxon>
        <taxon>Intramacronucleata</taxon>
        <taxon>Oligohymenophorea</taxon>
        <taxon>Peniculida</taxon>
        <taxon>Parameciidae</taxon>
        <taxon>Paramecium</taxon>
    </lineage>
</organism>
<keyword evidence="1" id="KW-0808">Transferase</keyword>
<dbReference type="GO" id="GO:0000407">
    <property type="term" value="C:phagophore assembly site"/>
    <property type="evidence" value="ECO:0007669"/>
    <property type="project" value="TreeGrafter"/>
</dbReference>
<dbReference type="PANTHER" id="PTHR24348:SF22">
    <property type="entry name" value="NON-SPECIFIC SERINE_THREONINE PROTEIN KINASE"/>
    <property type="match status" value="1"/>
</dbReference>
<dbReference type="Proteomes" id="UP000689195">
    <property type="component" value="Unassembled WGS sequence"/>
</dbReference>
<evidence type="ECO:0000256" key="4">
    <source>
        <dbReference type="ARBA" id="ARBA00022840"/>
    </source>
</evidence>